<dbReference type="EMBL" id="FTOC01000001">
    <property type="protein sequence ID" value="SIS36910.1"/>
    <property type="molecule type" value="Genomic_DNA"/>
</dbReference>
<keyword evidence="1" id="KW-0812">Transmembrane</keyword>
<gene>
    <name evidence="2" type="ORF">SAMN05421687_101130</name>
</gene>
<evidence type="ECO:0000256" key="1">
    <source>
        <dbReference type="SAM" id="Phobius"/>
    </source>
</evidence>
<keyword evidence="1" id="KW-0472">Membrane</keyword>
<evidence type="ECO:0008006" key="4">
    <source>
        <dbReference type="Google" id="ProtNLM"/>
    </source>
</evidence>
<keyword evidence="1" id="KW-1133">Transmembrane helix</keyword>
<dbReference type="Proteomes" id="UP000187608">
    <property type="component" value="Unassembled WGS sequence"/>
</dbReference>
<feature type="transmembrane region" description="Helical" evidence="1">
    <location>
        <begin position="14"/>
        <end position="34"/>
    </location>
</feature>
<name>A0A1N7IIN6_9BACI</name>
<dbReference type="STRING" id="570947.SAMN05421687_101130"/>
<sequence>MIKYFSFLKNEQGIYYPFVLAFCSLFLLVSFYLIHSYHLNLDLNNSMKDSYQIQQYYQSAYNNWSPFIKASQSFPLTIERSFEDGSASVSCTRISDAATCEYNITYKELFKSYRHMYEFP</sequence>
<accession>A0A1N7IIN6</accession>
<proteinExistence type="predicted"/>
<protein>
    <recommendedName>
        <fullName evidence="4">Competence protein ComGG</fullName>
    </recommendedName>
</protein>
<organism evidence="2 3">
    <name type="scientific">Salimicrobium flavidum</name>
    <dbReference type="NCBI Taxonomy" id="570947"/>
    <lineage>
        <taxon>Bacteria</taxon>
        <taxon>Bacillati</taxon>
        <taxon>Bacillota</taxon>
        <taxon>Bacilli</taxon>
        <taxon>Bacillales</taxon>
        <taxon>Bacillaceae</taxon>
        <taxon>Salimicrobium</taxon>
    </lineage>
</organism>
<keyword evidence="3" id="KW-1185">Reference proteome</keyword>
<evidence type="ECO:0000313" key="3">
    <source>
        <dbReference type="Proteomes" id="UP000187608"/>
    </source>
</evidence>
<dbReference type="AlphaFoldDB" id="A0A1N7IIN6"/>
<reference evidence="3" key="1">
    <citation type="submission" date="2017-01" db="EMBL/GenBank/DDBJ databases">
        <authorList>
            <person name="Varghese N."/>
            <person name="Submissions S."/>
        </authorList>
    </citation>
    <scope>NUCLEOTIDE SEQUENCE [LARGE SCALE GENOMIC DNA]</scope>
    <source>
        <strain evidence="3">DSM 23127</strain>
    </source>
</reference>
<evidence type="ECO:0000313" key="2">
    <source>
        <dbReference type="EMBL" id="SIS36910.1"/>
    </source>
</evidence>